<evidence type="ECO:0000313" key="8">
    <source>
        <dbReference type="EMBL" id="WBW71295.1"/>
    </source>
</evidence>
<name>A0AAE9W7G9_9SCHI</name>
<keyword evidence="6" id="KW-0687">Ribonucleoprotein</keyword>
<dbReference type="KEGG" id="som:SOMG_00536"/>
<dbReference type="InterPro" id="IPR051991">
    <property type="entry name" value="Mitoribosomal_protein_bL32"/>
</dbReference>
<dbReference type="PANTHER" id="PTHR21026:SF2">
    <property type="entry name" value="LARGE RIBOSOMAL SUBUNIT PROTEIN BL32M"/>
    <property type="match status" value="1"/>
</dbReference>
<keyword evidence="9" id="KW-1185">Reference proteome</keyword>
<dbReference type="Proteomes" id="UP001212411">
    <property type="component" value="Chromosome 1"/>
</dbReference>
<evidence type="ECO:0000256" key="1">
    <source>
        <dbReference type="ARBA" id="ARBA00004173"/>
    </source>
</evidence>
<keyword evidence="4 8" id="KW-0689">Ribosomal protein</keyword>
<evidence type="ECO:0000313" key="9">
    <source>
        <dbReference type="Proteomes" id="UP001212411"/>
    </source>
</evidence>
<keyword evidence="5" id="KW-0496">Mitochondrion</keyword>
<dbReference type="InterPro" id="IPR011332">
    <property type="entry name" value="Ribosomal_zn-bd"/>
</dbReference>
<dbReference type="GeneID" id="80874019"/>
<reference evidence="8 9" key="1">
    <citation type="journal article" date="2023" name="G3 (Bethesda)">
        <title>A high-quality reference genome for the fission yeast Schizosaccharomyces osmophilus.</title>
        <authorList>
            <person name="Jia G.S."/>
            <person name="Zhang W.C."/>
            <person name="Liang Y."/>
            <person name="Liu X.H."/>
            <person name="Rhind N."/>
            <person name="Pidoux A."/>
            <person name="Brysch-Herzberg M."/>
            <person name="Du L.L."/>
        </authorList>
    </citation>
    <scope>NUCLEOTIDE SEQUENCE [LARGE SCALE GENOMIC DNA]</scope>
    <source>
        <strain evidence="8 9">CBS 15793</strain>
    </source>
</reference>
<dbReference type="AlphaFoldDB" id="A0AAE9W7G9"/>
<dbReference type="EMBL" id="CP115611">
    <property type="protein sequence ID" value="WBW71295.1"/>
    <property type="molecule type" value="Genomic_DNA"/>
</dbReference>
<dbReference type="HAMAP" id="MF_00340">
    <property type="entry name" value="Ribosomal_bL32"/>
    <property type="match status" value="1"/>
</dbReference>
<proteinExistence type="inferred from homology"/>
<keyword evidence="3" id="KW-0809">Transit peptide</keyword>
<evidence type="ECO:0000256" key="6">
    <source>
        <dbReference type="ARBA" id="ARBA00023274"/>
    </source>
</evidence>
<dbReference type="PANTHER" id="PTHR21026">
    <property type="entry name" value="39S RIBOSOMAL PROTEIN L32, MITOCHONDRIAL"/>
    <property type="match status" value="1"/>
</dbReference>
<evidence type="ECO:0000256" key="4">
    <source>
        <dbReference type="ARBA" id="ARBA00022980"/>
    </source>
</evidence>
<evidence type="ECO:0000256" key="2">
    <source>
        <dbReference type="ARBA" id="ARBA00008560"/>
    </source>
</evidence>
<comment type="subcellular location">
    <subcellularLocation>
        <location evidence="1">Mitochondrion</location>
    </subcellularLocation>
</comment>
<dbReference type="InterPro" id="IPR002677">
    <property type="entry name" value="Ribosomal_bL32"/>
</dbReference>
<evidence type="ECO:0000256" key="3">
    <source>
        <dbReference type="ARBA" id="ARBA00022946"/>
    </source>
</evidence>
<dbReference type="GO" id="GO:0005762">
    <property type="term" value="C:mitochondrial large ribosomal subunit"/>
    <property type="evidence" value="ECO:0007669"/>
    <property type="project" value="TreeGrafter"/>
</dbReference>
<evidence type="ECO:0000256" key="7">
    <source>
        <dbReference type="ARBA" id="ARBA00039935"/>
    </source>
</evidence>
<dbReference type="GO" id="GO:0006412">
    <property type="term" value="P:translation"/>
    <property type="evidence" value="ECO:0007669"/>
    <property type="project" value="InterPro"/>
</dbReference>
<dbReference type="SUPFAM" id="SSF57829">
    <property type="entry name" value="Zn-binding ribosomal proteins"/>
    <property type="match status" value="1"/>
</dbReference>
<evidence type="ECO:0000256" key="5">
    <source>
        <dbReference type="ARBA" id="ARBA00023128"/>
    </source>
</evidence>
<comment type="similarity">
    <text evidence="2">Belongs to the bacterial ribosomal protein bL32 family.</text>
</comment>
<dbReference type="Pfam" id="PF01783">
    <property type="entry name" value="Ribosomal_L32p"/>
    <property type="match status" value="1"/>
</dbReference>
<dbReference type="RefSeq" id="XP_056035538.1">
    <property type="nucleotide sequence ID" value="XM_056179330.1"/>
</dbReference>
<accession>A0AAE9W7G9</accession>
<protein>
    <recommendedName>
        <fullName evidence="7">Large ribosomal subunit protein bL32m</fullName>
    </recommendedName>
</protein>
<dbReference type="GO" id="GO:0003735">
    <property type="term" value="F:structural constituent of ribosome"/>
    <property type="evidence" value="ECO:0007669"/>
    <property type="project" value="InterPro"/>
</dbReference>
<sequence>MSAIVSNSMKIPSRFLQAGILGLTSYSIRLQIPYFGLQDLWNSILLAVPKKKTSYSKKRSRFLAGKALKDKTNLNRCPVCSSFKLAHHMCPSCYKGLRQEWKSQDF</sequence>
<gene>
    <name evidence="8" type="primary">mrpl32</name>
    <name evidence="8" type="ORF">SOMG_00536</name>
</gene>
<organism evidence="8 9">
    <name type="scientific">Schizosaccharomyces osmophilus</name>
    <dbReference type="NCBI Taxonomy" id="2545709"/>
    <lineage>
        <taxon>Eukaryota</taxon>
        <taxon>Fungi</taxon>
        <taxon>Dikarya</taxon>
        <taxon>Ascomycota</taxon>
        <taxon>Taphrinomycotina</taxon>
        <taxon>Schizosaccharomycetes</taxon>
        <taxon>Schizosaccharomycetales</taxon>
        <taxon>Schizosaccharomycetaceae</taxon>
        <taxon>Schizosaccharomyces</taxon>
    </lineage>
</organism>
<dbReference type="NCBIfam" id="TIGR01031">
    <property type="entry name" value="rpmF_bact"/>
    <property type="match status" value="1"/>
</dbReference>